<organism evidence="1 2">
    <name type="scientific">Chryseobacterium wanjuense</name>
    <dbReference type="NCBI Taxonomy" id="356305"/>
    <lineage>
        <taxon>Bacteria</taxon>
        <taxon>Pseudomonadati</taxon>
        <taxon>Bacteroidota</taxon>
        <taxon>Flavobacteriia</taxon>
        <taxon>Flavobacteriales</taxon>
        <taxon>Weeksellaceae</taxon>
        <taxon>Chryseobacterium group</taxon>
        <taxon>Chryseobacterium</taxon>
    </lineage>
</organism>
<dbReference type="AlphaFoldDB" id="A0A1I0P881"/>
<evidence type="ECO:0000313" key="2">
    <source>
        <dbReference type="Proteomes" id="UP000199469"/>
    </source>
</evidence>
<accession>A0A1I0P881</accession>
<reference evidence="2" key="1">
    <citation type="submission" date="2016-10" db="EMBL/GenBank/DDBJ databases">
        <authorList>
            <person name="Varghese N."/>
            <person name="Submissions S."/>
        </authorList>
    </citation>
    <scope>NUCLEOTIDE SEQUENCE [LARGE SCALE GENOMIC DNA]</scope>
    <source>
        <strain evidence="2">DSM 17724</strain>
    </source>
</reference>
<name>A0A1I0P881_9FLAO</name>
<keyword evidence="2" id="KW-1185">Reference proteome</keyword>
<dbReference type="Proteomes" id="UP000199469">
    <property type="component" value="Unassembled WGS sequence"/>
</dbReference>
<evidence type="ECO:0000313" key="1">
    <source>
        <dbReference type="EMBL" id="SEW10600.1"/>
    </source>
</evidence>
<sequence>MKTILIFVSLNYGKNIENLPGKSTGKSYQ</sequence>
<dbReference type="EMBL" id="FOIU01000001">
    <property type="protein sequence ID" value="SEW10600.1"/>
    <property type="molecule type" value="Genomic_DNA"/>
</dbReference>
<protein>
    <submittedName>
        <fullName evidence="1">Uncharacterized protein</fullName>
    </submittedName>
</protein>
<dbReference type="STRING" id="356305.SAMN05421841_1056"/>
<gene>
    <name evidence="1" type="ORF">SAMN05421841_1056</name>
</gene>
<proteinExistence type="predicted"/>